<protein>
    <submittedName>
        <fullName evidence="2">Uncharacterized protein</fullName>
    </submittedName>
</protein>
<accession>A0AAV7SBW4</accession>
<gene>
    <name evidence="2" type="ORF">NDU88_001808</name>
</gene>
<keyword evidence="3" id="KW-1185">Reference proteome</keyword>
<comment type="caution">
    <text evidence="2">The sequence shown here is derived from an EMBL/GenBank/DDBJ whole genome shotgun (WGS) entry which is preliminary data.</text>
</comment>
<organism evidence="2 3">
    <name type="scientific">Pleurodeles waltl</name>
    <name type="common">Iberian ribbed newt</name>
    <dbReference type="NCBI Taxonomy" id="8319"/>
    <lineage>
        <taxon>Eukaryota</taxon>
        <taxon>Metazoa</taxon>
        <taxon>Chordata</taxon>
        <taxon>Craniata</taxon>
        <taxon>Vertebrata</taxon>
        <taxon>Euteleostomi</taxon>
        <taxon>Amphibia</taxon>
        <taxon>Batrachia</taxon>
        <taxon>Caudata</taxon>
        <taxon>Salamandroidea</taxon>
        <taxon>Salamandridae</taxon>
        <taxon>Pleurodelinae</taxon>
        <taxon>Pleurodeles</taxon>
    </lineage>
</organism>
<dbReference type="Proteomes" id="UP001066276">
    <property type="component" value="Chromosome 4_2"/>
</dbReference>
<name>A0AAV7SBW4_PLEWA</name>
<evidence type="ECO:0000313" key="3">
    <source>
        <dbReference type="Proteomes" id="UP001066276"/>
    </source>
</evidence>
<dbReference type="EMBL" id="JANPWB010000008">
    <property type="protein sequence ID" value="KAJ1161321.1"/>
    <property type="molecule type" value="Genomic_DNA"/>
</dbReference>
<feature type="region of interest" description="Disordered" evidence="1">
    <location>
        <begin position="1"/>
        <end position="39"/>
    </location>
</feature>
<sequence>MRTRKAEYLRGGLSGWAPAPHPHRSEERPEVGRERASAKEIRREITVAEGARLCVAGATPRRLRSGSREGPQRTHQREERHQTDSARNWGGKD</sequence>
<feature type="compositionally biased region" description="Basic and acidic residues" evidence="1">
    <location>
        <begin position="66"/>
        <end position="93"/>
    </location>
</feature>
<evidence type="ECO:0000313" key="2">
    <source>
        <dbReference type="EMBL" id="KAJ1161321.1"/>
    </source>
</evidence>
<dbReference type="AlphaFoldDB" id="A0AAV7SBW4"/>
<proteinExistence type="predicted"/>
<feature type="region of interest" description="Disordered" evidence="1">
    <location>
        <begin position="56"/>
        <end position="93"/>
    </location>
</feature>
<feature type="compositionally biased region" description="Basic and acidic residues" evidence="1">
    <location>
        <begin position="23"/>
        <end position="39"/>
    </location>
</feature>
<evidence type="ECO:0000256" key="1">
    <source>
        <dbReference type="SAM" id="MobiDB-lite"/>
    </source>
</evidence>
<reference evidence="2" key="1">
    <citation type="journal article" date="2022" name="bioRxiv">
        <title>Sequencing and chromosome-scale assembly of the giantPleurodeles waltlgenome.</title>
        <authorList>
            <person name="Brown T."/>
            <person name="Elewa A."/>
            <person name="Iarovenko S."/>
            <person name="Subramanian E."/>
            <person name="Araus A.J."/>
            <person name="Petzold A."/>
            <person name="Susuki M."/>
            <person name="Suzuki K.-i.T."/>
            <person name="Hayashi T."/>
            <person name="Toyoda A."/>
            <person name="Oliveira C."/>
            <person name="Osipova E."/>
            <person name="Leigh N.D."/>
            <person name="Simon A."/>
            <person name="Yun M.H."/>
        </authorList>
    </citation>
    <scope>NUCLEOTIDE SEQUENCE</scope>
    <source>
        <strain evidence="2">20211129_DDA</strain>
        <tissue evidence="2">Liver</tissue>
    </source>
</reference>